<dbReference type="FunFam" id="3.40.50.12780:FF:000014">
    <property type="entry name" value="Nonribosomal peptide synthetase 1"/>
    <property type="match status" value="1"/>
</dbReference>
<dbReference type="Pfam" id="PF00501">
    <property type="entry name" value="AMP-binding"/>
    <property type="match status" value="3"/>
</dbReference>
<dbReference type="InterPro" id="IPR042099">
    <property type="entry name" value="ANL_N_sf"/>
</dbReference>
<feature type="domain" description="Carrier" evidence="5">
    <location>
        <begin position="3041"/>
        <end position="3118"/>
    </location>
</feature>
<feature type="domain" description="Carrier" evidence="5">
    <location>
        <begin position="794"/>
        <end position="870"/>
    </location>
</feature>
<dbReference type="PROSITE" id="PS50075">
    <property type="entry name" value="CARRIER"/>
    <property type="match status" value="3"/>
</dbReference>
<organism evidence="6 7">
    <name type="scientific">Penicilliopsis zonata CBS 506.65</name>
    <dbReference type="NCBI Taxonomy" id="1073090"/>
    <lineage>
        <taxon>Eukaryota</taxon>
        <taxon>Fungi</taxon>
        <taxon>Dikarya</taxon>
        <taxon>Ascomycota</taxon>
        <taxon>Pezizomycotina</taxon>
        <taxon>Eurotiomycetes</taxon>
        <taxon>Eurotiomycetidae</taxon>
        <taxon>Eurotiales</taxon>
        <taxon>Aspergillaceae</taxon>
        <taxon>Penicilliopsis</taxon>
    </lineage>
</organism>
<dbReference type="RefSeq" id="XP_022583090.1">
    <property type="nucleotide sequence ID" value="XM_022726591.1"/>
</dbReference>
<accession>A0A1L9SN02</accession>
<dbReference type="Pfam" id="PF00550">
    <property type="entry name" value="PP-binding"/>
    <property type="match status" value="3"/>
</dbReference>
<dbReference type="InterPro" id="IPR001242">
    <property type="entry name" value="Condensation_dom"/>
</dbReference>
<dbReference type="InterPro" id="IPR036736">
    <property type="entry name" value="ACP-like_sf"/>
</dbReference>
<dbReference type="Gene3D" id="2.30.38.10">
    <property type="entry name" value="Luciferase, Domain 3"/>
    <property type="match status" value="1"/>
</dbReference>
<dbReference type="SMART" id="SM00823">
    <property type="entry name" value="PKS_PP"/>
    <property type="match status" value="3"/>
</dbReference>
<dbReference type="CDD" id="cd19545">
    <property type="entry name" value="FUM14_C_NRPS-like"/>
    <property type="match status" value="1"/>
</dbReference>
<dbReference type="GO" id="GO:0016874">
    <property type="term" value="F:ligase activity"/>
    <property type="evidence" value="ECO:0007669"/>
    <property type="project" value="UniProtKB-KW"/>
</dbReference>
<dbReference type="GO" id="GO:0005737">
    <property type="term" value="C:cytoplasm"/>
    <property type="evidence" value="ECO:0007669"/>
    <property type="project" value="TreeGrafter"/>
</dbReference>
<dbReference type="InterPro" id="IPR045851">
    <property type="entry name" value="AMP-bd_C_sf"/>
</dbReference>
<dbReference type="InterPro" id="IPR010071">
    <property type="entry name" value="AA_adenyl_dom"/>
</dbReference>
<dbReference type="STRING" id="1073090.A0A1L9SN02"/>
<dbReference type="NCBIfam" id="NF003417">
    <property type="entry name" value="PRK04813.1"/>
    <property type="match status" value="4"/>
</dbReference>
<dbReference type="Gene3D" id="3.30.300.30">
    <property type="match status" value="3"/>
</dbReference>
<evidence type="ECO:0000256" key="4">
    <source>
        <dbReference type="ARBA" id="ARBA00022737"/>
    </source>
</evidence>
<evidence type="ECO:0000313" key="7">
    <source>
        <dbReference type="Proteomes" id="UP000184188"/>
    </source>
</evidence>
<dbReference type="CDD" id="cd19542">
    <property type="entry name" value="CT_NRPS-like"/>
    <property type="match status" value="1"/>
</dbReference>
<keyword evidence="3" id="KW-0436">Ligase</keyword>
<dbReference type="NCBIfam" id="TIGR01733">
    <property type="entry name" value="AA-adenyl-dom"/>
    <property type="match status" value="2"/>
</dbReference>
<dbReference type="FunFam" id="3.30.559.30:FF:000005">
    <property type="entry name" value="Nonribosomal peptide synthase Pes1"/>
    <property type="match status" value="1"/>
</dbReference>
<dbReference type="EMBL" id="KV878339">
    <property type="protein sequence ID" value="OJJ48580.1"/>
    <property type="molecule type" value="Genomic_DNA"/>
</dbReference>
<dbReference type="InterPro" id="IPR006162">
    <property type="entry name" value="Ppantetheine_attach_site"/>
</dbReference>
<reference evidence="7" key="1">
    <citation type="journal article" date="2017" name="Genome Biol.">
        <title>Comparative genomics reveals high biological diversity and specific adaptations in the industrially and medically important fungal genus Aspergillus.</title>
        <authorList>
            <person name="de Vries R.P."/>
            <person name="Riley R."/>
            <person name="Wiebenga A."/>
            <person name="Aguilar-Osorio G."/>
            <person name="Amillis S."/>
            <person name="Uchima C.A."/>
            <person name="Anderluh G."/>
            <person name="Asadollahi M."/>
            <person name="Askin M."/>
            <person name="Barry K."/>
            <person name="Battaglia E."/>
            <person name="Bayram O."/>
            <person name="Benocci T."/>
            <person name="Braus-Stromeyer S.A."/>
            <person name="Caldana C."/>
            <person name="Canovas D."/>
            <person name="Cerqueira G.C."/>
            <person name="Chen F."/>
            <person name="Chen W."/>
            <person name="Choi C."/>
            <person name="Clum A."/>
            <person name="Dos Santos R.A."/>
            <person name="Damasio A.R."/>
            <person name="Diallinas G."/>
            <person name="Emri T."/>
            <person name="Fekete E."/>
            <person name="Flipphi M."/>
            <person name="Freyberg S."/>
            <person name="Gallo A."/>
            <person name="Gournas C."/>
            <person name="Habgood R."/>
            <person name="Hainaut M."/>
            <person name="Harispe M.L."/>
            <person name="Henrissat B."/>
            <person name="Hilden K.S."/>
            <person name="Hope R."/>
            <person name="Hossain A."/>
            <person name="Karabika E."/>
            <person name="Karaffa L."/>
            <person name="Karanyi Z."/>
            <person name="Krasevec N."/>
            <person name="Kuo A."/>
            <person name="Kusch H."/>
            <person name="LaButti K."/>
            <person name="Lagendijk E.L."/>
            <person name="Lapidus A."/>
            <person name="Levasseur A."/>
            <person name="Lindquist E."/>
            <person name="Lipzen A."/>
            <person name="Logrieco A.F."/>
            <person name="MacCabe A."/>
            <person name="Maekelae M.R."/>
            <person name="Malavazi I."/>
            <person name="Melin P."/>
            <person name="Meyer V."/>
            <person name="Mielnichuk N."/>
            <person name="Miskei M."/>
            <person name="Molnar A.P."/>
            <person name="Mule G."/>
            <person name="Ngan C.Y."/>
            <person name="Orejas M."/>
            <person name="Orosz E."/>
            <person name="Ouedraogo J.P."/>
            <person name="Overkamp K.M."/>
            <person name="Park H.-S."/>
            <person name="Perrone G."/>
            <person name="Piumi F."/>
            <person name="Punt P.J."/>
            <person name="Ram A.F."/>
            <person name="Ramon A."/>
            <person name="Rauscher S."/>
            <person name="Record E."/>
            <person name="Riano-Pachon D.M."/>
            <person name="Robert V."/>
            <person name="Roehrig J."/>
            <person name="Ruller R."/>
            <person name="Salamov A."/>
            <person name="Salih N.S."/>
            <person name="Samson R.A."/>
            <person name="Sandor E."/>
            <person name="Sanguinetti M."/>
            <person name="Schuetze T."/>
            <person name="Sepcic K."/>
            <person name="Shelest E."/>
            <person name="Sherlock G."/>
            <person name="Sophianopoulou V."/>
            <person name="Squina F.M."/>
            <person name="Sun H."/>
            <person name="Susca A."/>
            <person name="Todd R.B."/>
            <person name="Tsang A."/>
            <person name="Unkles S.E."/>
            <person name="van de Wiele N."/>
            <person name="van Rossen-Uffink D."/>
            <person name="Oliveira J.V."/>
            <person name="Vesth T.C."/>
            <person name="Visser J."/>
            <person name="Yu J.-H."/>
            <person name="Zhou M."/>
            <person name="Andersen M.R."/>
            <person name="Archer D.B."/>
            <person name="Baker S.E."/>
            <person name="Benoit I."/>
            <person name="Brakhage A.A."/>
            <person name="Braus G.H."/>
            <person name="Fischer R."/>
            <person name="Frisvad J.C."/>
            <person name="Goldman G.H."/>
            <person name="Houbraken J."/>
            <person name="Oakley B."/>
            <person name="Pocsi I."/>
            <person name="Scazzocchio C."/>
            <person name="Seiboth B."/>
            <person name="vanKuyk P.A."/>
            <person name="Wortman J."/>
            <person name="Dyer P.S."/>
            <person name="Grigoriev I.V."/>
        </authorList>
    </citation>
    <scope>NUCLEOTIDE SEQUENCE [LARGE SCALE GENOMIC DNA]</scope>
    <source>
        <strain evidence="7">CBS 506.65</strain>
    </source>
</reference>
<dbReference type="PANTHER" id="PTHR45527:SF1">
    <property type="entry name" value="FATTY ACID SYNTHASE"/>
    <property type="match status" value="1"/>
</dbReference>
<dbReference type="InterPro" id="IPR009081">
    <property type="entry name" value="PP-bd_ACP"/>
</dbReference>
<dbReference type="GO" id="GO:0043041">
    <property type="term" value="P:amino acid activation for nonribosomal peptide biosynthetic process"/>
    <property type="evidence" value="ECO:0007669"/>
    <property type="project" value="TreeGrafter"/>
</dbReference>
<gene>
    <name evidence="6" type="ORF">ASPZODRAFT_1627112</name>
</gene>
<evidence type="ECO:0000313" key="6">
    <source>
        <dbReference type="EMBL" id="OJJ48580.1"/>
    </source>
</evidence>
<proteinExistence type="predicted"/>
<dbReference type="SUPFAM" id="SSF52777">
    <property type="entry name" value="CoA-dependent acyltransferases"/>
    <property type="match status" value="6"/>
</dbReference>
<dbReference type="PANTHER" id="PTHR45527">
    <property type="entry name" value="NONRIBOSOMAL PEPTIDE SYNTHETASE"/>
    <property type="match status" value="1"/>
</dbReference>
<dbReference type="FunFam" id="3.30.559.30:FF:000003">
    <property type="entry name" value="Nonribosomal peptide synthase SidD"/>
    <property type="match status" value="1"/>
</dbReference>
<name>A0A1L9SN02_9EURO</name>
<sequence length="3363" mass="371768">MGSLDPVNLGVFPTLNDCCIDSDITCTAQELSRELLDRAISYSSGNGLDITALLRTAWSIVLQRYVESDTLCFAFGIKDESLPARDLKSSVLRTCQVLLDLEESVGDLWKRQQTIPDLDQAYHRQINYNTGIFISNCPPGVDATGLFAEFEALHPDGAHCQVLLALEGVLPDSPQRLVLLAKPSILSAKQVRNVASTIAQVISEILLDPRQTVSELNLFSAQNARDVLEWNSRACQQLTDSPIVEAIRKRSCAQPSCVAIDSWDGQLTYAALESITSKLAVHLYKLGVGPDVLVPLLFERSIWTVIAQLAVLKAGGAFVPLEPANPDARLEYIVKCTKARLILTSEACTTRAASLAGRVVTLSRSSITSICQGLDNDCIGLLPPIIDLGKPAYVLFTSGSTGQPKGCVVENRGLAQLSWQASYVDIRPTSRVLQFAPYSFMMSVLETYMCLSTGATLCIPSDDSRVNNLPGVMETMKISWACMTPSLLRRLDADHPPPTLRTIGIGGEPMGEHEYKAWVTKVGLFFGYGVTECAGFLSVSLLKEGQVDWRALPPSPTVRLWLLDPTNHDRLAPVGAVAELAIEGIGVAREYLDNQDATSAAFIQDPTWRRTMGPPVGGPIRMYKTGDLWRYNGEGGIRHVGRKGTQVKIQGKRLDLEEVEFQMRQSCPESTRVVAEAASPAAASSNDPLLIAFLHSPDYLTGEPQAALTTSSSSSSSLLAAQSSETFRKDVSALQTNLLAVLPGHMLPSIYLPLKLVPFTITGKVDRRALREMVQRFTREELEAYQSAPVELVPPTTPVERDLHGFFVQVLGLDGTRFGIHHSFIRLGGDSMAAMRLVTLCRAKYYPLTVADILERQNISQLTRFLTQNSIKIIPGHAPDDDDVVLSEPQSLKDTTVYFESIKSELAEIQILDAADVEDACCCSPVQQGILLSHARNPHYYQAKVVWEVVSCASGYGSSIDVELLQTAWQKLCALHPMLRTVFIEAATATQETLAVQVTLRHRTRRVEVRSCSESEVLSLGDVHRPSMPRRGLAWLPELSIYRTMDGRVYCVLDIHHALMDAMSLHIITRDLARLYVRNRQNDNGNNDKLLRQTNCAYTDYVRHLARMPKEPTLAFWEHNLAGIENCIFPKLNWKLNNLEPSCLRSMKVDLGTQPDWYYRFCREAGLTLANVFKLAWALVLRTFTGSNSVCFGYMTLGRDIPVDGVEEAVGPFINTLPCFLELDPRASLLQTAEKVQSEFIRALPHQHVSLAEIHKALAVRNESLFNTSMTFVPHLDLQNQEPAAAPVSLKLVDMQGPTEYDIIIEVNSQHSSLECSVKYWDHFLSKDQASHLASALRVALDQIVGSPQHTVSEVELFSPQDERKLAEWNRDAPLAAKEDCIHDLFQQCCRSQPDALAVCSWDGTLTYRELDLESSILAHHLHAAGVRPETFVPICLERSRWTLIAVLAVIKAGGAFCLLDPSHPTTRLAEICQALNAPIILTSEPHVHRTAQLGVPTTSMVVGDTLLQRDPKQQQLEPETLSSGVTPSNALYAIFTSGSTGKPKGVVLEHRCFCPAALSCPGPLDMRPLDRTLHFCSYAFDVSVIEILVPLIVGACICIPSEEDRMNNLPRIMTDLQVTWAVLTPTVARLLQPNAVPTLRTLVLAGEAVLASSFEGWSPRTTLISAYSPAECTPLGLAAAVEESRPNFLGRGFASHATWIVDPQDCQKLVPIGAVGELVIEGSVVGRSYLHDPDRSLPDSPFISPPSWLARFRRSTISERHLYRTGDLVQYASDGQVRFVGRKDFQVKVRGQRLELAEVEHHIERLLPWASSVVAETVVLDGEKDRRAIIVAFISSATFGDEVTAEASIAGGEATAITAESSSPQLGPIDEEFQAHIAKMSLILRDKLPSYMLPTIFLPLSRVPLTRSGKINRRQLRHLVATMPRETLEGSQLGQRQMPATESEYWLQALFAEVLHLPIEKVWADSHFFRLGGDSVAAMQLVASARARHHLAMTVADIFQHPQLCELASVVSICVNGPSATVIPSPFSLLPEGQTERILGEATKQCRLPSESIEDIYPCTPIQGGLMALSVQRPQAYIMQQAYTLQHGVDIDRLKCAWNKVAEAHPILRTRIIQATGTGSFYQVLVAAVDRPPASSWMHNKAGDETSLGLGTPLLCLSWTPPSGLVVTIHHALYDAWSFPLLLQEVERAYQGLSLQPQPFNTFVAHVLKSIDSGATFWASELENVQTVEFPALPSMNYIPDAQEMVVKTLPLVARASNQDAITLASKIKLAWALTTFCYTNTRDTICGIVNYGRGAPVVGIERILGPTIATTPLRVRIDPAQKVRDALHEIQRRGFEQTTHEHIGLQNIGQLSDSAAVACQFNTLLVVQSKQSASQASWFQGQQNMSDVGAFSSYALTLVCEPRSSGSMIDVTAVFDSKVLPPLQVQRILSQFAHLLAQVQTVPDHLSISGLQMLNPRDWAELKSWNPYPSAVGSSSRCVHEAIQQQSQLRPDARAIHSWDGYLTYQELEYYSDRLSRQLRTRGRFGPDYFVGLYFEKSRWAVVAQIAVLKAGGAFIMLEPSYPMNRLQEICQTLDLSLIIASQQHRHEATVHLRRPVVVADEISIARPICLDDSRNIKAREGSDRTVSSVTDAMYAIATSGTTGKPKVVVTDHGPFMASAMPLIEKCALGPDSRVLQFAGYSFDNMIADHFFTLLAGGCICIPSAFERENCLSKAITDMEVNVAMLTSSVIQLLSPEKAPTLRTLLQGGEPMQQAIIDRWASTGVRLMNWYGPSECSICCCINTSVTHSTSPNNIGQSTGGVCWIVDPEDPERPVPIGGEGELIVEGPILGRGYVNAPDKTAAAFIAQPRWLNDLRGLDGLDGGARVYRTGDIARHGPDGSIYYLRRKDSQAKLRGQRLELTEVEYHVQKHFPEALQTVVEVTALASDDERSTVLVALVRTSQASQSMTSGQDDETTKMKGHKPEILLPATPQFLENVQTAKTRLQEQVPSYMVPTLFIPVSWIPWNVNGKVDRPLLRQLLTSLSRHELTHYSPRQRADPTTDLEREMQAIWARVLNLPRVGDVGIHDSFFRIGGDSITSMQLVAQCSEAGIPVTVKEVLKHQTIAKLAAEVSKNIALVSPDRLSQQKEKTEEEEEVDGAVCELSPVQQMFFDFIPQGHNHFNQSFFLRLEKQLDPRTISEAVRVIVQTHGILRARFKRSQVGDHRLWTQRVVTDYLEGSSHRFQHHVVQTRRQMEEICVISQGSLNIQHGPMLIVNLFDHSIDRKQYLFMVAHHLVIDLVSWRIILSDLEELLRSKKAPSAPPTSFLTWCRLQAQYTAHNNSEVRKVPSLLATGAITSQTPMGMHILAVSVSIRRPPTSY</sequence>
<feature type="domain" description="Carrier" evidence="5">
    <location>
        <begin position="1939"/>
        <end position="2016"/>
    </location>
</feature>
<dbReference type="Gene3D" id="3.30.559.10">
    <property type="entry name" value="Chloramphenicol acetyltransferase-like domain"/>
    <property type="match status" value="3"/>
</dbReference>
<evidence type="ECO:0000256" key="1">
    <source>
        <dbReference type="ARBA" id="ARBA00022450"/>
    </source>
</evidence>
<dbReference type="PROSITE" id="PS00012">
    <property type="entry name" value="PHOSPHOPANTETHEINE"/>
    <property type="match status" value="1"/>
</dbReference>
<dbReference type="GO" id="GO:0031177">
    <property type="term" value="F:phosphopantetheine binding"/>
    <property type="evidence" value="ECO:0007669"/>
    <property type="project" value="InterPro"/>
</dbReference>
<dbReference type="SUPFAM" id="SSF56801">
    <property type="entry name" value="Acetyl-CoA synthetase-like"/>
    <property type="match status" value="3"/>
</dbReference>
<dbReference type="CDD" id="cd05918">
    <property type="entry name" value="A_NRPS_SidN3_like"/>
    <property type="match status" value="3"/>
</dbReference>
<evidence type="ECO:0000256" key="2">
    <source>
        <dbReference type="ARBA" id="ARBA00022553"/>
    </source>
</evidence>
<dbReference type="SMART" id="SM01294">
    <property type="entry name" value="PKS_PP_betabranch"/>
    <property type="match status" value="1"/>
</dbReference>
<dbReference type="FunFam" id="3.30.559.10:FF:000016">
    <property type="entry name" value="Nonribosomal peptide synthase Pes1"/>
    <property type="match status" value="1"/>
</dbReference>
<dbReference type="Pfam" id="PF00668">
    <property type="entry name" value="Condensation"/>
    <property type="match status" value="4"/>
</dbReference>
<evidence type="ECO:0000256" key="3">
    <source>
        <dbReference type="ARBA" id="ARBA00022598"/>
    </source>
</evidence>
<dbReference type="InterPro" id="IPR023213">
    <property type="entry name" value="CAT-like_dom_sf"/>
</dbReference>
<dbReference type="InterPro" id="IPR020845">
    <property type="entry name" value="AMP-binding_CS"/>
</dbReference>
<evidence type="ECO:0000259" key="5">
    <source>
        <dbReference type="PROSITE" id="PS50075"/>
    </source>
</evidence>
<dbReference type="Gene3D" id="3.40.50.980">
    <property type="match status" value="2"/>
</dbReference>
<dbReference type="GeneID" id="34613055"/>
<dbReference type="GO" id="GO:0044550">
    <property type="term" value="P:secondary metabolite biosynthetic process"/>
    <property type="evidence" value="ECO:0007669"/>
    <property type="project" value="TreeGrafter"/>
</dbReference>
<dbReference type="InterPro" id="IPR000873">
    <property type="entry name" value="AMP-dep_synth/lig_dom"/>
</dbReference>
<dbReference type="SUPFAM" id="SSF47336">
    <property type="entry name" value="ACP-like"/>
    <property type="match status" value="3"/>
</dbReference>
<dbReference type="FunFam" id="1.10.1200.10:FF:000005">
    <property type="entry name" value="Nonribosomal peptide synthetase 1"/>
    <property type="match status" value="2"/>
</dbReference>
<dbReference type="VEuPathDB" id="FungiDB:ASPZODRAFT_1627112"/>
<dbReference type="Gene3D" id="1.10.1200.10">
    <property type="entry name" value="ACP-like"/>
    <property type="match status" value="3"/>
</dbReference>
<protein>
    <recommendedName>
        <fullName evidence="5">Carrier domain-containing protein</fullName>
    </recommendedName>
</protein>
<dbReference type="InterPro" id="IPR020806">
    <property type="entry name" value="PKS_PP-bd"/>
</dbReference>
<keyword evidence="7" id="KW-1185">Reference proteome</keyword>
<dbReference type="FunFam" id="3.30.300.30:FF:000015">
    <property type="entry name" value="Nonribosomal peptide synthase SidD"/>
    <property type="match status" value="3"/>
</dbReference>
<dbReference type="Proteomes" id="UP000184188">
    <property type="component" value="Unassembled WGS sequence"/>
</dbReference>
<dbReference type="PROSITE" id="PS00455">
    <property type="entry name" value="AMP_BINDING"/>
    <property type="match status" value="1"/>
</dbReference>
<keyword evidence="1" id="KW-0596">Phosphopantetheine</keyword>
<keyword evidence="2" id="KW-0597">Phosphoprotein</keyword>
<keyword evidence="4" id="KW-0677">Repeat</keyword>
<dbReference type="Gene3D" id="3.30.559.30">
    <property type="entry name" value="Nonribosomal peptide synthetase, condensation domain"/>
    <property type="match status" value="3"/>
</dbReference>
<dbReference type="OrthoDB" id="416786at2759"/>
<dbReference type="FunFam" id="3.40.50.980:FF:000001">
    <property type="entry name" value="Non-ribosomal peptide synthetase"/>
    <property type="match status" value="1"/>
</dbReference>
<dbReference type="Gene3D" id="3.40.50.12780">
    <property type="entry name" value="N-terminal domain of ligase-like"/>
    <property type="match status" value="2"/>
</dbReference>